<accession>A0A078FF17</accession>
<dbReference type="EMBL" id="LK032029">
    <property type="protein sequence ID" value="CDY12990.1"/>
    <property type="molecule type" value="Genomic_DNA"/>
</dbReference>
<dbReference type="Proteomes" id="UP000028999">
    <property type="component" value="Unassembled WGS sequence"/>
</dbReference>
<reference evidence="2" key="3">
    <citation type="submission" date="2021-01" db="EMBL/GenBank/DDBJ databases">
        <authorList>
            <consortium name="Genoscope - CEA"/>
            <person name="William W."/>
        </authorList>
    </citation>
    <scope>NUCLEOTIDE SEQUENCE</scope>
</reference>
<name>A0A078FF17_BRANA</name>
<protein>
    <submittedName>
        <fullName evidence="2">(rape) hypothetical protein</fullName>
    </submittedName>
    <submittedName>
        <fullName evidence="3">BnaC02g29970D protein</fullName>
    </submittedName>
</protein>
<proteinExistence type="predicted"/>
<reference evidence="3" key="2">
    <citation type="submission" date="2014-06" db="EMBL/GenBank/DDBJ databases">
        <authorList>
            <person name="Genoscope - CEA"/>
        </authorList>
    </citation>
    <scope>NUCLEOTIDE SEQUENCE</scope>
</reference>
<sequence>MSQGQLVGKVGSKNGPENNIKFLILITLLMKWLVSCFSLLLGGNLGSACVSVQALEKQKTWLSLESFYGSICFSFGY</sequence>
<dbReference type="PaxDb" id="3708-A0A078FF17"/>
<keyword evidence="1" id="KW-0472">Membrane</keyword>
<evidence type="ECO:0000256" key="1">
    <source>
        <dbReference type="SAM" id="Phobius"/>
    </source>
</evidence>
<keyword evidence="1" id="KW-1133">Transmembrane helix</keyword>
<dbReference type="Gramene" id="CDY12990">
    <property type="protein sequence ID" value="CDY12990"/>
    <property type="gene ID" value="GSBRNA2T00070739001"/>
</dbReference>
<dbReference type="EMBL" id="HG994366">
    <property type="protein sequence ID" value="CAF1918122.1"/>
    <property type="molecule type" value="Genomic_DNA"/>
</dbReference>
<dbReference type="AlphaFoldDB" id="A0A078FF17"/>
<feature type="transmembrane region" description="Helical" evidence="1">
    <location>
        <begin position="20"/>
        <end position="41"/>
    </location>
</feature>
<dbReference type="SMR" id="A0A078FF17"/>
<organism evidence="3 4">
    <name type="scientific">Brassica napus</name>
    <name type="common">Rape</name>
    <dbReference type="NCBI Taxonomy" id="3708"/>
    <lineage>
        <taxon>Eukaryota</taxon>
        <taxon>Viridiplantae</taxon>
        <taxon>Streptophyta</taxon>
        <taxon>Embryophyta</taxon>
        <taxon>Tracheophyta</taxon>
        <taxon>Spermatophyta</taxon>
        <taxon>Magnoliopsida</taxon>
        <taxon>eudicotyledons</taxon>
        <taxon>Gunneridae</taxon>
        <taxon>Pentapetalae</taxon>
        <taxon>rosids</taxon>
        <taxon>malvids</taxon>
        <taxon>Brassicales</taxon>
        <taxon>Brassicaceae</taxon>
        <taxon>Brassiceae</taxon>
        <taxon>Brassica</taxon>
    </lineage>
</organism>
<dbReference type="Proteomes" id="UP001295469">
    <property type="component" value="Chromosome C02"/>
</dbReference>
<evidence type="ECO:0000313" key="4">
    <source>
        <dbReference type="Proteomes" id="UP000028999"/>
    </source>
</evidence>
<keyword evidence="4" id="KW-1185">Reference proteome</keyword>
<evidence type="ECO:0000313" key="2">
    <source>
        <dbReference type="EMBL" id="CAF1918122.1"/>
    </source>
</evidence>
<evidence type="ECO:0000313" key="3">
    <source>
        <dbReference type="EMBL" id="CDY12990.1"/>
    </source>
</evidence>
<reference evidence="3 4" key="1">
    <citation type="journal article" date="2014" name="Science">
        <title>Plant genetics. Early allopolyploid evolution in the post-Neolithic Brassica napus oilseed genome.</title>
        <authorList>
            <person name="Chalhoub B."/>
            <person name="Denoeud F."/>
            <person name="Liu S."/>
            <person name="Parkin I.A."/>
            <person name="Tang H."/>
            <person name="Wang X."/>
            <person name="Chiquet J."/>
            <person name="Belcram H."/>
            <person name="Tong C."/>
            <person name="Samans B."/>
            <person name="Correa M."/>
            <person name="Da Silva C."/>
            <person name="Just J."/>
            <person name="Falentin C."/>
            <person name="Koh C.S."/>
            <person name="Le Clainche I."/>
            <person name="Bernard M."/>
            <person name="Bento P."/>
            <person name="Noel B."/>
            <person name="Labadie K."/>
            <person name="Alberti A."/>
            <person name="Charles M."/>
            <person name="Arnaud D."/>
            <person name="Guo H."/>
            <person name="Daviaud C."/>
            <person name="Alamery S."/>
            <person name="Jabbari K."/>
            <person name="Zhao M."/>
            <person name="Edger P.P."/>
            <person name="Chelaifa H."/>
            <person name="Tack D."/>
            <person name="Lassalle G."/>
            <person name="Mestiri I."/>
            <person name="Schnel N."/>
            <person name="Le Paslier M.C."/>
            <person name="Fan G."/>
            <person name="Renault V."/>
            <person name="Bayer P.E."/>
            <person name="Golicz A.A."/>
            <person name="Manoli S."/>
            <person name="Lee T.H."/>
            <person name="Thi V.H."/>
            <person name="Chalabi S."/>
            <person name="Hu Q."/>
            <person name="Fan C."/>
            <person name="Tollenaere R."/>
            <person name="Lu Y."/>
            <person name="Battail C."/>
            <person name="Shen J."/>
            <person name="Sidebottom C.H."/>
            <person name="Wang X."/>
            <person name="Canaguier A."/>
            <person name="Chauveau A."/>
            <person name="Berard A."/>
            <person name="Deniot G."/>
            <person name="Guan M."/>
            <person name="Liu Z."/>
            <person name="Sun F."/>
            <person name="Lim Y.P."/>
            <person name="Lyons E."/>
            <person name="Town C.D."/>
            <person name="Bancroft I."/>
            <person name="Wang X."/>
            <person name="Meng J."/>
            <person name="Ma J."/>
            <person name="Pires J.C."/>
            <person name="King G.J."/>
            <person name="Brunel D."/>
            <person name="Delourme R."/>
            <person name="Renard M."/>
            <person name="Aury J.M."/>
            <person name="Adams K.L."/>
            <person name="Batley J."/>
            <person name="Snowdon R.J."/>
            <person name="Tost J."/>
            <person name="Edwards D."/>
            <person name="Zhou Y."/>
            <person name="Hua W."/>
            <person name="Sharpe A.G."/>
            <person name="Paterson A.H."/>
            <person name="Guan C."/>
            <person name="Wincker P."/>
        </authorList>
    </citation>
    <scope>NUCLEOTIDE SEQUENCE [LARGE SCALE GENOMIC DNA]</scope>
    <source>
        <strain evidence="4">cv. Darmor-bzh</strain>
    </source>
</reference>
<keyword evidence="1" id="KW-0812">Transmembrane</keyword>
<gene>
    <name evidence="3" type="primary">BnaC02g29970D</name>
    <name evidence="2" type="ORF">DARMORV10_C02P42770.1</name>
    <name evidence="3" type="ORF">GSBRNA2T00070739001</name>
</gene>